<accession>A0ABU6N8Y0</accession>
<evidence type="ECO:0000313" key="2">
    <source>
        <dbReference type="Proteomes" id="UP001330749"/>
    </source>
</evidence>
<dbReference type="Proteomes" id="UP001330749">
    <property type="component" value="Unassembled WGS sequence"/>
</dbReference>
<comment type="caution">
    <text evidence="1">The sequence shown here is derived from an EMBL/GenBank/DDBJ whole genome shotgun (WGS) entry which is preliminary data.</text>
</comment>
<keyword evidence="2" id="KW-1185">Reference proteome</keyword>
<gene>
    <name evidence="1" type="ORF">P4447_07750</name>
</gene>
<proteinExistence type="predicted"/>
<dbReference type="EMBL" id="JARMQG010000084">
    <property type="protein sequence ID" value="MED3562347.1"/>
    <property type="molecule type" value="Genomic_DNA"/>
</dbReference>
<reference evidence="1 2" key="1">
    <citation type="submission" date="2023-03" db="EMBL/GenBank/DDBJ databases">
        <title>Bacillus Genome Sequencing.</title>
        <authorList>
            <person name="Dunlap C."/>
        </authorList>
    </citation>
    <scope>NUCLEOTIDE SEQUENCE [LARGE SCALE GENOMIC DNA]</scope>
    <source>
        <strain evidence="1 2">B-14544</strain>
    </source>
</reference>
<dbReference type="RefSeq" id="WP_327967260.1">
    <property type="nucleotide sequence ID" value="NZ_JARMQG010000084.1"/>
</dbReference>
<evidence type="ECO:0000313" key="1">
    <source>
        <dbReference type="EMBL" id="MED3562347.1"/>
    </source>
</evidence>
<organism evidence="1 2">
    <name type="scientific">Bacillus xiapuensis</name>
    <dbReference type="NCBI Taxonomy" id="2014075"/>
    <lineage>
        <taxon>Bacteria</taxon>
        <taxon>Bacillati</taxon>
        <taxon>Bacillota</taxon>
        <taxon>Bacilli</taxon>
        <taxon>Bacillales</taxon>
        <taxon>Bacillaceae</taxon>
        <taxon>Bacillus</taxon>
    </lineage>
</organism>
<protein>
    <submittedName>
        <fullName evidence="1">Uncharacterized protein</fullName>
    </submittedName>
</protein>
<sequence length="74" mass="8917">MNDSLLEALEKYKFQLLEHGLEINEYKKENNLITIDTYERLLDSLLYILNNYMDSEEWNQEFKLRIGNVLGVKF</sequence>
<name>A0ABU6N8Y0_9BACI</name>